<protein>
    <recommendedName>
        <fullName evidence="10">Phosphatidylinositol-3,4,5-trisphosphate 3-phosphatase</fullName>
    </recommendedName>
</protein>
<dbReference type="InterPro" id="IPR051281">
    <property type="entry name" value="Dual-spec_lipid-protein_phosph"/>
</dbReference>
<evidence type="ECO:0000256" key="4">
    <source>
        <dbReference type="ARBA" id="ARBA00023273"/>
    </source>
</evidence>
<feature type="domain" description="C2 tensin-type" evidence="7">
    <location>
        <begin position="187"/>
        <end position="320"/>
    </location>
</feature>
<organism evidence="8 9">
    <name type="scientific">Blepharisma stoltei</name>
    <dbReference type="NCBI Taxonomy" id="1481888"/>
    <lineage>
        <taxon>Eukaryota</taxon>
        <taxon>Sar</taxon>
        <taxon>Alveolata</taxon>
        <taxon>Ciliophora</taxon>
        <taxon>Postciliodesmatophora</taxon>
        <taxon>Heterotrichea</taxon>
        <taxon>Heterotrichida</taxon>
        <taxon>Blepharismidae</taxon>
        <taxon>Blepharisma</taxon>
    </lineage>
</organism>
<dbReference type="PROSITE" id="PS50056">
    <property type="entry name" value="TYR_PHOSPHATASE_2"/>
    <property type="match status" value="1"/>
</dbReference>
<dbReference type="PANTHER" id="PTHR12305:SF60">
    <property type="entry name" value="PHOSPHATIDYLINOSITOL 3,4,5-TRISPHOSPHATE 3-PHOSPHATASE TPTE2-RELATED"/>
    <property type="match status" value="1"/>
</dbReference>
<dbReference type="InterPro" id="IPR000387">
    <property type="entry name" value="Tyr_Pase_dom"/>
</dbReference>
<feature type="domain" description="Phosphatase tensin-type" evidence="6">
    <location>
        <begin position="13"/>
        <end position="183"/>
    </location>
</feature>
<dbReference type="InterPro" id="IPR014020">
    <property type="entry name" value="Tensin_C2-dom"/>
</dbReference>
<dbReference type="CDD" id="cd14497">
    <property type="entry name" value="PTP_PTEN-like"/>
    <property type="match status" value="1"/>
</dbReference>
<feature type="domain" description="Tyrosine specific protein phosphatases" evidence="5">
    <location>
        <begin position="118"/>
        <end position="157"/>
    </location>
</feature>
<comment type="similarity">
    <text evidence="2">Belongs to the PTEN phosphatase protein family.</text>
</comment>
<dbReference type="InterPro" id="IPR003595">
    <property type="entry name" value="Tyr_Pase_cat"/>
</dbReference>
<evidence type="ECO:0000259" key="5">
    <source>
        <dbReference type="PROSITE" id="PS50056"/>
    </source>
</evidence>
<proteinExistence type="inferred from homology"/>
<keyword evidence="9" id="KW-1185">Reference proteome</keyword>
<gene>
    <name evidence="8" type="ORF">BSTOLATCC_MIC39713</name>
</gene>
<evidence type="ECO:0000259" key="7">
    <source>
        <dbReference type="PROSITE" id="PS51182"/>
    </source>
</evidence>
<keyword evidence="4" id="KW-0966">Cell projection</keyword>
<dbReference type="PROSITE" id="PS51181">
    <property type="entry name" value="PPASE_TENSIN"/>
    <property type="match status" value="1"/>
</dbReference>
<dbReference type="InterPro" id="IPR057023">
    <property type="entry name" value="PTP-SAK"/>
</dbReference>
<evidence type="ECO:0000256" key="3">
    <source>
        <dbReference type="ARBA" id="ARBA00022801"/>
    </source>
</evidence>
<comment type="subcellular location">
    <subcellularLocation>
        <location evidence="1">Cell projection</location>
    </subcellularLocation>
</comment>
<evidence type="ECO:0000313" key="8">
    <source>
        <dbReference type="EMBL" id="CAG9325931.1"/>
    </source>
</evidence>
<evidence type="ECO:0008006" key="10">
    <source>
        <dbReference type="Google" id="ProtNLM"/>
    </source>
</evidence>
<dbReference type="SUPFAM" id="SSF49562">
    <property type="entry name" value="C2 domain (Calcium/lipid-binding domain, CaLB)"/>
    <property type="match status" value="1"/>
</dbReference>
<dbReference type="GO" id="GO:0042995">
    <property type="term" value="C:cell projection"/>
    <property type="evidence" value="ECO:0007669"/>
    <property type="project" value="UniProtKB-SubCell"/>
</dbReference>
<dbReference type="InterPro" id="IPR035892">
    <property type="entry name" value="C2_domain_sf"/>
</dbReference>
<dbReference type="PROSITE" id="PS51182">
    <property type="entry name" value="C2_TENSIN"/>
    <property type="match status" value="1"/>
</dbReference>
<comment type="caution">
    <text evidence="8">The sequence shown here is derived from an EMBL/GenBank/DDBJ whole genome shotgun (WGS) entry which is preliminary data.</text>
</comment>
<reference evidence="8" key="1">
    <citation type="submission" date="2021-09" db="EMBL/GenBank/DDBJ databases">
        <authorList>
            <consortium name="AG Swart"/>
            <person name="Singh M."/>
            <person name="Singh A."/>
            <person name="Seah K."/>
            <person name="Emmerich C."/>
        </authorList>
    </citation>
    <scope>NUCLEOTIDE SEQUENCE</scope>
    <source>
        <strain evidence="8">ATCC30299</strain>
    </source>
</reference>
<keyword evidence="3" id="KW-0378">Hydrolase</keyword>
<dbReference type="SMART" id="SM01326">
    <property type="entry name" value="PTEN_C2"/>
    <property type="match status" value="1"/>
</dbReference>
<dbReference type="Pfam" id="PF10409">
    <property type="entry name" value="PTEN_C2"/>
    <property type="match status" value="1"/>
</dbReference>
<evidence type="ECO:0000313" key="9">
    <source>
        <dbReference type="Proteomes" id="UP001162131"/>
    </source>
</evidence>
<evidence type="ECO:0000256" key="1">
    <source>
        <dbReference type="ARBA" id="ARBA00004316"/>
    </source>
</evidence>
<dbReference type="Proteomes" id="UP001162131">
    <property type="component" value="Unassembled WGS sequence"/>
</dbReference>
<dbReference type="EMBL" id="CAJZBQ010000039">
    <property type="protein sequence ID" value="CAG9325931.1"/>
    <property type="molecule type" value="Genomic_DNA"/>
</dbReference>
<dbReference type="InterPro" id="IPR029021">
    <property type="entry name" value="Prot-tyrosine_phosphatase-like"/>
</dbReference>
<dbReference type="SMART" id="SM00404">
    <property type="entry name" value="PTPc_motif"/>
    <property type="match status" value="1"/>
</dbReference>
<dbReference type="InterPro" id="IPR029023">
    <property type="entry name" value="Tensin_phosphatase"/>
</dbReference>
<evidence type="ECO:0000259" key="6">
    <source>
        <dbReference type="PROSITE" id="PS51181"/>
    </source>
</evidence>
<dbReference type="GO" id="GO:0016314">
    <property type="term" value="F:phosphatidylinositol-3,4,5-trisphosphate 3-phosphatase activity"/>
    <property type="evidence" value="ECO:0007669"/>
    <property type="project" value="TreeGrafter"/>
</dbReference>
<dbReference type="Pfam" id="PF22784">
    <property type="entry name" value="PTP-SAK"/>
    <property type="match status" value="1"/>
</dbReference>
<dbReference type="SUPFAM" id="SSF52799">
    <property type="entry name" value="(Phosphotyrosine protein) phosphatases II"/>
    <property type="match status" value="1"/>
</dbReference>
<evidence type="ECO:0000256" key="2">
    <source>
        <dbReference type="ARBA" id="ARBA00007881"/>
    </source>
</evidence>
<accession>A0AAU9JCU0</accession>
<dbReference type="GO" id="GO:0005829">
    <property type="term" value="C:cytosol"/>
    <property type="evidence" value="ECO:0007669"/>
    <property type="project" value="TreeGrafter"/>
</dbReference>
<dbReference type="Gene3D" id="2.60.40.1110">
    <property type="match status" value="1"/>
</dbReference>
<name>A0AAU9JCU0_9CILI</name>
<dbReference type="Gene3D" id="3.90.190.10">
    <property type="entry name" value="Protein tyrosine phosphatase superfamily"/>
    <property type="match status" value="1"/>
</dbReference>
<dbReference type="AlphaFoldDB" id="A0AAU9JCU0"/>
<sequence length="395" mass="45748">MNYLRSLVSGQKKRYREDGYNLDLSYITERIIAMAIPGEGLTKIYRNPLESVSKFLNEHHKGNYMILNLSGIQYDYAKFDHNVKEFPWSDHYPPPIELLFKACQEMHFWLAESIDHIVAVNCRAGKGRTGTLICCYLIYSGRFSDPDQALTYYRRKRFVKGGGVQQPSQIRYVRYFAEIFHGRVKCPVVSKLTKIRLLTSPHSAGISCKPIIEISSGKTALYTNKADHREDQKSILDSWEDIRYHEIFNDELALQGDILCKISHWGAIKQKTVCRFSFNTGFIEPSGILRLEKSEIDPFKFAYSKKVSDQFAIELSFEEMCPCTPDMAINDRCQACYSKLDPDEIMKWRNIKKIIFERINENSSRLLFGNTRLDDIDEVLNQEITPTNSCDCEEE</sequence>
<dbReference type="PANTHER" id="PTHR12305">
    <property type="entry name" value="PHOSPHATASE WITH HOMOLOGY TO TENSIN"/>
    <property type="match status" value="1"/>
</dbReference>